<evidence type="ECO:0000313" key="1">
    <source>
        <dbReference type="EMBL" id="KAF7840718.1"/>
    </source>
</evidence>
<comment type="caution">
    <text evidence="1">The sequence shown here is derived from an EMBL/GenBank/DDBJ whole genome shotgun (WGS) entry which is preliminary data.</text>
</comment>
<evidence type="ECO:0000313" key="2">
    <source>
        <dbReference type="Proteomes" id="UP000634136"/>
    </source>
</evidence>
<reference evidence="1" key="1">
    <citation type="submission" date="2020-09" db="EMBL/GenBank/DDBJ databases">
        <title>Genome-Enabled Discovery of Anthraquinone Biosynthesis in Senna tora.</title>
        <authorList>
            <person name="Kang S.-H."/>
            <person name="Pandey R.P."/>
            <person name="Lee C.-M."/>
            <person name="Sim J.-S."/>
            <person name="Jeong J.-T."/>
            <person name="Choi B.-S."/>
            <person name="Jung M."/>
            <person name="Ginzburg D."/>
            <person name="Zhao K."/>
            <person name="Won S.Y."/>
            <person name="Oh T.-J."/>
            <person name="Yu Y."/>
            <person name="Kim N.-H."/>
            <person name="Lee O.R."/>
            <person name="Lee T.-H."/>
            <person name="Bashyal P."/>
            <person name="Kim T.-S."/>
            <person name="Lee W.-H."/>
            <person name="Kawkins C."/>
            <person name="Kim C.-K."/>
            <person name="Kim J.S."/>
            <person name="Ahn B.O."/>
            <person name="Rhee S.Y."/>
            <person name="Sohng J.K."/>
        </authorList>
    </citation>
    <scope>NUCLEOTIDE SEQUENCE</scope>
    <source>
        <tissue evidence="1">Leaf</tissue>
    </source>
</reference>
<organism evidence="1 2">
    <name type="scientific">Senna tora</name>
    <dbReference type="NCBI Taxonomy" id="362788"/>
    <lineage>
        <taxon>Eukaryota</taxon>
        <taxon>Viridiplantae</taxon>
        <taxon>Streptophyta</taxon>
        <taxon>Embryophyta</taxon>
        <taxon>Tracheophyta</taxon>
        <taxon>Spermatophyta</taxon>
        <taxon>Magnoliopsida</taxon>
        <taxon>eudicotyledons</taxon>
        <taxon>Gunneridae</taxon>
        <taxon>Pentapetalae</taxon>
        <taxon>rosids</taxon>
        <taxon>fabids</taxon>
        <taxon>Fabales</taxon>
        <taxon>Fabaceae</taxon>
        <taxon>Caesalpinioideae</taxon>
        <taxon>Cassia clade</taxon>
        <taxon>Senna</taxon>
    </lineage>
</organism>
<dbReference type="AlphaFoldDB" id="A0A834XBX1"/>
<name>A0A834XBX1_9FABA</name>
<dbReference type="OrthoDB" id="691078at2759"/>
<accession>A0A834XBX1</accession>
<proteinExistence type="predicted"/>
<gene>
    <name evidence="1" type="ORF">G2W53_003016</name>
</gene>
<dbReference type="Proteomes" id="UP000634136">
    <property type="component" value="Unassembled WGS sequence"/>
</dbReference>
<protein>
    <submittedName>
        <fullName evidence="1">Uncharacterized protein</fullName>
    </submittedName>
</protein>
<sequence>MLGGRSRGEGEGEGGIGFAKALEYLHLILQPRWSSRWTARKLVEETLKVADRPGKRSIS</sequence>
<keyword evidence="2" id="KW-1185">Reference proteome</keyword>
<dbReference type="EMBL" id="JAAIUW010000002">
    <property type="protein sequence ID" value="KAF7840718.1"/>
    <property type="molecule type" value="Genomic_DNA"/>
</dbReference>